<reference evidence="3" key="2">
    <citation type="journal article" date="2007" name="Science">
        <title>Draft genome sequence of the sexually transmitted pathogen Trichomonas vaginalis.</title>
        <authorList>
            <person name="Carlton J.M."/>
            <person name="Hirt R.P."/>
            <person name="Silva J.C."/>
            <person name="Delcher A.L."/>
            <person name="Schatz M."/>
            <person name="Zhao Q."/>
            <person name="Wortman J.R."/>
            <person name="Bidwell S.L."/>
            <person name="Alsmark U.C.M."/>
            <person name="Besteiro S."/>
            <person name="Sicheritz-Ponten T."/>
            <person name="Noel C.J."/>
            <person name="Dacks J.B."/>
            <person name="Foster P.G."/>
            <person name="Simillion C."/>
            <person name="Van de Peer Y."/>
            <person name="Miranda-Saavedra D."/>
            <person name="Barton G.J."/>
            <person name="Westrop G.D."/>
            <person name="Mueller S."/>
            <person name="Dessi D."/>
            <person name="Fiori P.L."/>
            <person name="Ren Q."/>
            <person name="Paulsen I."/>
            <person name="Zhang H."/>
            <person name="Bastida-Corcuera F.D."/>
            <person name="Simoes-Barbosa A."/>
            <person name="Brown M.T."/>
            <person name="Hayes R.D."/>
            <person name="Mukherjee M."/>
            <person name="Okumura C.Y."/>
            <person name="Schneider R."/>
            <person name="Smith A.J."/>
            <person name="Vanacova S."/>
            <person name="Villalvazo M."/>
            <person name="Haas B.J."/>
            <person name="Pertea M."/>
            <person name="Feldblyum T.V."/>
            <person name="Utterback T.R."/>
            <person name="Shu C.L."/>
            <person name="Osoegawa K."/>
            <person name="de Jong P.J."/>
            <person name="Hrdy I."/>
            <person name="Horvathova L."/>
            <person name="Zubacova Z."/>
            <person name="Dolezal P."/>
            <person name="Malik S.B."/>
            <person name="Logsdon J.M. Jr."/>
            <person name="Henze K."/>
            <person name="Gupta A."/>
            <person name="Wang C.C."/>
            <person name="Dunne R.L."/>
            <person name="Upcroft J.A."/>
            <person name="Upcroft P."/>
            <person name="White O."/>
            <person name="Salzberg S.L."/>
            <person name="Tang P."/>
            <person name="Chiu C.-H."/>
            <person name="Lee Y.-S."/>
            <person name="Embley T.M."/>
            <person name="Coombs G.H."/>
            <person name="Mottram J.C."/>
            <person name="Tachezy J."/>
            <person name="Fraser-Liggett C.M."/>
            <person name="Johnson P.J."/>
        </authorList>
    </citation>
    <scope>NUCLEOTIDE SEQUENCE [LARGE SCALE GENOMIC DNA]</scope>
    <source>
        <strain evidence="3">G3</strain>
    </source>
</reference>
<dbReference type="RefSeq" id="XP_001581994.1">
    <property type="nucleotide sequence ID" value="XM_001581944.1"/>
</dbReference>
<keyword evidence="4" id="KW-1185">Reference proteome</keyword>
<organism evidence="3 4">
    <name type="scientific">Trichomonas vaginalis (strain ATCC PRA-98 / G3)</name>
    <dbReference type="NCBI Taxonomy" id="412133"/>
    <lineage>
        <taxon>Eukaryota</taxon>
        <taxon>Metamonada</taxon>
        <taxon>Parabasalia</taxon>
        <taxon>Trichomonadida</taxon>
        <taxon>Trichomonadidae</taxon>
        <taxon>Trichomonas</taxon>
    </lineage>
</organism>
<evidence type="ECO:0000313" key="4">
    <source>
        <dbReference type="Proteomes" id="UP000001542"/>
    </source>
</evidence>
<keyword evidence="2" id="KW-1133">Transmembrane helix</keyword>
<dbReference type="VEuPathDB" id="TrichDB:TVAG_172650"/>
<name>A2DF16_TRIV3</name>
<feature type="compositionally biased region" description="Polar residues" evidence="1">
    <location>
        <begin position="302"/>
        <end position="327"/>
    </location>
</feature>
<evidence type="ECO:0000313" key="3">
    <source>
        <dbReference type="EMBL" id="EAY21008.1"/>
    </source>
</evidence>
<dbReference type="VEuPathDB" id="TrichDB:TVAGG3_0531600"/>
<gene>
    <name evidence="3" type="ORF">TVAG_172650</name>
</gene>
<keyword evidence="2" id="KW-0812">Transmembrane</keyword>
<protein>
    <submittedName>
        <fullName evidence="3">Uncharacterized protein</fullName>
    </submittedName>
</protein>
<reference evidence="3" key="1">
    <citation type="submission" date="2006-10" db="EMBL/GenBank/DDBJ databases">
        <authorList>
            <person name="Amadeo P."/>
            <person name="Zhao Q."/>
            <person name="Wortman J."/>
            <person name="Fraser-Liggett C."/>
            <person name="Carlton J."/>
        </authorList>
    </citation>
    <scope>NUCLEOTIDE SEQUENCE</scope>
    <source>
        <strain evidence="3">G3</strain>
    </source>
</reference>
<feature type="transmembrane region" description="Helical" evidence="2">
    <location>
        <begin position="263"/>
        <end position="284"/>
    </location>
</feature>
<dbReference type="AlphaFoldDB" id="A2DF16"/>
<dbReference type="InParanoid" id="A2DF16"/>
<feature type="region of interest" description="Disordered" evidence="1">
    <location>
        <begin position="296"/>
        <end position="356"/>
    </location>
</feature>
<dbReference type="EMBL" id="DS113193">
    <property type="protein sequence ID" value="EAY21008.1"/>
    <property type="molecule type" value="Genomic_DNA"/>
</dbReference>
<dbReference type="Proteomes" id="UP000001542">
    <property type="component" value="Unassembled WGS sequence"/>
</dbReference>
<sequence length="356" mass="38552">MTSLTIPDECSDAYYTEDATYEIQENKKKCIFVTPGFFFGTDLRVEAYWQEENQIGSFNYLGPAKAGSIVNINSKAYVILLSPTAQTVKYFPASTLSKTTTSVTGSTQKVNTYFSSKTVTEYNISIKASKNSTISEELLLLGDEVSVRNKNLQATINDIDTPIESNSFRNEKSGSFNRVSFGNIQLANEKSNEVTIYQAQISATLKSKLGVPQFAGIIPQAPSIATIKDVDNSYAETVITSPTESGSSTSSPSEQTQKLPVEIIIGGVIALVAVAALSAVIIIVNKHNKKQIEDVDQEYSHSAESGSSNQSNTEDSDYSKSVLSYESSRGEISIDDTTNTSTIHDATATMGDTPLH</sequence>
<evidence type="ECO:0000256" key="1">
    <source>
        <dbReference type="SAM" id="MobiDB-lite"/>
    </source>
</evidence>
<evidence type="ECO:0000256" key="2">
    <source>
        <dbReference type="SAM" id="Phobius"/>
    </source>
</evidence>
<accession>A2DF16</accession>
<proteinExistence type="predicted"/>
<keyword evidence="2" id="KW-0472">Membrane</keyword>
<dbReference type="KEGG" id="tva:5466555"/>